<comment type="subcellular location">
    <subcellularLocation>
        <location evidence="1">Cell envelope</location>
    </subcellularLocation>
</comment>
<reference evidence="7" key="1">
    <citation type="submission" date="2020-05" db="EMBL/GenBank/DDBJ databases">
        <authorList>
            <person name="Chiriac C."/>
            <person name="Salcher M."/>
            <person name="Ghai R."/>
            <person name="Kavagutti S V."/>
        </authorList>
    </citation>
    <scope>NUCLEOTIDE SEQUENCE</scope>
</reference>
<dbReference type="InterPro" id="IPR014755">
    <property type="entry name" value="Cu-Rt/internalin_Ig-like"/>
</dbReference>
<protein>
    <submittedName>
        <fullName evidence="7">Unannotated protein</fullName>
    </submittedName>
</protein>
<keyword evidence="3" id="KW-0732">Signal</keyword>
<dbReference type="GO" id="GO:0030313">
    <property type="term" value="C:cell envelope"/>
    <property type="evidence" value="ECO:0007669"/>
    <property type="project" value="UniProtKB-SubCell"/>
</dbReference>
<evidence type="ECO:0000256" key="2">
    <source>
        <dbReference type="ARBA" id="ARBA00022723"/>
    </source>
</evidence>
<evidence type="ECO:0000256" key="4">
    <source>
        <dbReference type="ARBA" id="ARBA00023008"/>
    </source>
</evidence>
<dbReference type="GO" id="GO:0005507">
    <property type="term" value="F:copper ion binding"/>
    <property type="evidence" value="ECO:0007669"/>
    <property type="project" value="InterPro"/>
</dbReference>
<organism evidence="7">
    <name type="scientific">freshwater metagenome</name>
    <dbReference type="NCBI Taxonomy" id="449393"/>
    <lineage>
        <taxon>unclassified sequences</taxon>
        <taxon>metagenomes</taxon>
        <taxon>ecological metagenomes</taxon>
    </lineage>
</organism>
<evidence type="ECO:0000256" key="5">
    <source>
        <dbReference type="SAM" id="Phobius"/>
    </source>
</evidence>
<dbReference type="SUPFAM" id="SSF81296">
    <property type="entry name" value="E set domains"/>
    <property type="match status" value="1"/>
</dbReference>
<dbReference type="GO" id="GO:0005886">
    <property type="term" value="C:plasma membrane"/>
    <property type="evidence" value="ECO:0007669"/>
    <property type="project" value="TreeGrafter"/>
</dbReference>
<feature type="transmembrane region" description="Helical" evidence="5">
    <location>
        <begin position="149"/>
        <end position="167"/>
    </location>
</feature>
<evidence type="ECO:0000259" key="6">
    <source>
        <dbReference type="Pfam" id="PF04234"/>
    </source>
</evidence>
<evidence type="ECO:0000256" key="1">
    <source>
        <dbReference type="ARBA" id="ARBA00004196"/>
    </source>
</evidence>
<name>A0A6J6VQX9_9ZZZZ</name>
<dbReference type="InterPro" id="IPR014756">
    <property type="entry name" value="Ig_E-set"/>
</dbReference>
<gene>
    <name evidence="7" type="ORF">UFOPK2918_00507</name>
</gene>
<dbReference type="PANTHER" id="PTHR34820">
    <property type="entry name" value="INNER MEMBRANE PROTEIN YEBZ"/>
    <property type="match status" value="1"/>
</dbReference>
<dbReference type="InterPro" id="IPR007348">
    <property type="entry name" value="CopC_dom"/>
</dbReference>
<keyword evidence="5" id="KW-0472">Membrane</keyword>
<feature type="domain" description="CopC" evidence="6">
    <location>
        <begin position="23"/>
        <end position="120"/>
    </location>
</feature>
<dbReference type="GO" id="GO:0042597">
    <property type="term" value="C:periplasmic space"/>
    <property type="evidence" value="ECO:0007669"/>
    <property type="project" value="InterPro"/>
</dbReference>
<keyword evidence="5" id="KW-1133">Transmembrane helix</keyword>
<keyword evidence="2" id="KW-0479">Metal-binding</keyword>
<dbReference type="PANTHER" id="PTHR34820:SF4">
    <property type="entry name" value="INNER MEMBRANE PROTEIN YEBZ"/>
    <property type="match status" value="1"/>
</dbReference>
<keyword evidence="5" id="KW-0812">Transmembrane</keyword>
<evidence type="ECO:0000256" key="3">
    <source>
        <dbReference type="ARBA" id="ARBA00022729"/>
    </source>
</evidence>
<dbReference type="AlphaFoldDB" id="A0A6J6VQX9"/>
<evidence type="ECO:0000313" key="7">
    <source>
        <dbReference type="EMBL" id="CAB4774891.1"/>
    </source>
</evidence>
<dbReference type="Gene3D" id="2.60.40.1220">
    <property type="match status" value="1"/>
</dbReference>
<dbReference type="Pfam" id="PF04234">
    <property type="entry name" value="CopC"/>
    <property type="match status" value="1"/>
</dbReference>
<keyword evidence="4" id="KW-0186">Copper</keyword>
<accession>A0A6J6VQX9</accession>
<dbReference type="GO" id="GO:0006825">
    <property type="term" value="P:copper ion transport"/>
    <property type="evidence" value="ECO:0007669"/>
    <property type="project" value="InterPro"/>
</dbReference>
<dbReference type="EMBL" id="CAEZZT010000025">
    <property type="protein sequence ID" value="CAB4774891.1"/>
    <property type="molecule type" value="Genomic_DNA"/>
</dbReference>
<proteinExistence type="predicted"/>
<sequence length="172" mass="18225">MIKKILILCASILISSPVSASAHGEITRSTPAADSKVVAAPTEVSIEFDGKLQTLQNESINSITVTDNQGQIISDPVSIVDGAKISNRLLLTDITGPVSVHYRIVSEDGHPVEGDYSFTVGETPTLYNEGIEATSEEVQNISKESGSNLLVNGAAALILIATIIVIVRRLKK</sequence>
<dbReference type="InterPro" id="IPR032694">
    <property type="entry name" value="CopC/D"/>
</dbReference>
<dbReference type="GO" id="GO:0046688">
    <property type="term" value="P:response to copper ion"/>
    <property type="evidence" value="ECO:0007669"/>
    <property type="project" value="InterPro"/>
</dbReference>